<name>X1LRM7_9ZZZZ</name>
<comment type="caution">
    <text evidence="1">The sequence shown here is derived from an EMBL/GenBank/DDBJ whole genome shotgun (WGS) entry which is preliminary data.</text>
</comment>
<protein>
    <recommendedName>
        <fullName evidence="2">Glycosyltransferase subfamily 4-like N-terminal domain-containing protein</fullName>
    </recommendedName>
</protein>
<gene>
    <name evidence="1" type="ORF">S06H3_01322</name>
</gene>
<dbReference type="Gene3D" id="3.40.50.2000">
    <property type="entry name" value="Glycogen Phosphorylase B"/>
    <property type="match status" value="1"/>
</dbReference>
<evidence type="ECO:0008006" key="2">
    <source>
        <dbReference type="Google" id="ProtNLM"/>
    </source>
</evidence>
<dbReference type="SUPFAM" id="SSF53756">
    <property type="entry name" value="UDP-Glycosyltransferase/glycogen phosphorylase"/>
    <property type="match status" value="1"/>
</dbReference>
<reference evidence="1" key="1">
    <citation type="journal article" date="2014" name="Front. Microbiol.">
        <title>High frequency of phylogenetically diverse reductive dehalogenase-homologous genes in deep subseafloor sedimentary metagenomes.</title>
        <authorList>
            <person name="Kawai M."/>
            <person name="Futagami T."/>
            <person name="Toyoda A."/>
            <person name="Takaki Y."/>
            <person name="Nishi S."/>
            <person name="Hori S."/>
            <person name="Arai W."/>
            <person name="Tsubouchi T."/>
            <person name="Morono Y."/>
            <person name="Uchiyama I."/>
            <person name="Ito T."/>
            <person name="Fujiyama A."/>
            <person name="Inagaki F."/>
            <person name="Takami H."/>
        </authorList>
    </citation>
    <scope>NUCLEOTIDE SEQUENCE</scope>
    <source>
        <strain evidence="1">Expedition CK06-06</strain>
    </source>
</reference>
<evidence type="ECO:0000313" key="1">
    <source>
        <dbReference type="EMBL" id="GAH96808.1"/>
    </source>
</evidence>
<feature type="non-terminal residue" evidence="1">
    <location>
        <position position="163"/>
    </location>
</feature>
<proteinExistence type="predicted"/>
<accession>X1LRM7</accession>
<dbReference type="AlphaFoldDB" id="X1LRM7"/>
<dbReference type="EMBL" id="BARV01000324">
    <property type="protein sequence ID" value="GAH96808.1"/>
    <property type="molecule type" value="Genomic_DNA"/>
</dbReference>
<sequence length="163" mass="18735">MNPNKTKKKNIALVHYSYPPVIGGVEFIMEAHAKQFAQVGHQVKIITGVGRSLEENISIHRIEDFSTDAEETEIVQEELRKGFITERFGKLKNKLKKEIQKALGDISVCFVHNVLTMHFNMALTAAFSEIIKEWGEEKDFYIWCHDATLNNPDYQIPNRGKYP</sequence>
<organism evidence="1">
    <name type="scientific">marine sediment metagenome</name>
    <dbReference type="NCBI Taxonomy" id="412755"/>
    <lineage>
        <taxon>unclassified sequences</taxon>
        <taxon>metagenomes</taxon>
        <taxon>ecological metagenomes</taxon>
    </lineage>
</organism>